<dbReference type="SUPFAM" id="SSF64182">
    <property type="entry name" value="DHH phosphoesterases"/>
    <property type="match status" value="1"/>
</dbReference>
<dbReference type="NCBIfam" id="TIGR00644">
    <property type="entry name" value="recJ"/>
    <property type="match status" value="1"/>
</dbReference>
<evidence type="ECO:0000259" key="5">
    <source>
        <dbReference type="Pfam" id="PF01368"/>
    </source>
</evidence>
<evidence type="ECO:0000313" key="7">
    <source>
        <dbReference type="EMBL" id="HGK23281.1"/>
    </source>
</evidence>
<dbReference type="Pfam" id="PF01368">
    <property type="entry name" value="DHH"/>
    <property type="match status" value="1"/>
</dbReference>
<evidence type="ECO:0000256" key="1">
    <source>
        <dbReference type="ARBA" id="ARBA00005915"/>
    </source>
</evidence>
<dbReference type="GO" id="GO:0006310">
    <property type="term" value="P:DNA recombination"/>
    <property type="evidence" value="ECO:0007669"/>
    <property type="project" value="InterPro"/>
</dbReference>
<dbReference type="Pfam" id="PF17768">
    <property type="entry name" value="RecJ_OB"/>
    <property type="match status" value="1"/>
</dbReference>
<proteinExistence type="inferred from homology"/>
<dbReference type="InterPro" id="IPR041122">
    <property type="entry name" value="RecJ_OB"/>
</dbReference>
<protein>
    <submittedName>
        <fullName evidence="7">Single-stranded-DNA-specific exonuclease RecJ</fullName>
    </submittedName>
</protein>
<comment type="caution">
    <text evidence="7">The sequence shown here is derived from an EMBL/GenBank/DDBJ whole genome shotgun (WGS) entry which is preliminary data.</text>
</comment>
<dbReference type="InterPro" id="IPR004610">
    <property type="entry name" value="RecJ"/>
</dbReference>
<evidence type="ECO:0000256" key="3">
    <source>
        <dbReference type="ARBA" id="ARBA00022801"/>
    </source>
</evidence>
<dbReference type="Gene3D" id="3.10.310.30">
    <property type="match status" value="1"/>
</dbReference>
<evidence type="ECO:0000256" key="4">
    <source>
        <dbReference type="ARBA" id="ARBA00022839"/>
    </source>
</evidence>
<dbReference type="GO" id="GO:0008409">
    <property type="term" value="F:5'-3' exonuclease activity"/>
    <property type="evidence" value="ECO:0007669"/>
    <property type="project" value="InterPro"/>
</dbReference>
<dbReference type="InterPro" id="IPR051673">
    <property type="entry name" value="SSDNA_exonuclease_RecJ"/>
</dbReference>
<evidence type="ECO:0000256" key="2">
    <source>
        <dbReference type="ARBA" id="ARBA00022722"/>
    </source>
</evidence>
<keyword evidence="2" id="KW-0540">Nuclease</keyword>
<name>A0A7C3KNT5_DICTH</name>
<keyword evidence="4 7" id="KW-0269">Exonuclease</keyword>
<accession>A0A7C3KNT5</accession>
<dbReference type="InterPro" id="IPR038763">
    <property type="entry name" value="DHH_sf"/>
</dbReference>
<dbReference type="AlphaFoldDB" id="A0A7C3KNT5"/>
<dbReference type="PANTHER" id="PTHR30255:SF2">
    <property type="entry name" value="SINGLE-STRANDED-DNA-SPECIFIC EXONUCLEASE RECJ"/>
    <property type="match status" value="1"/>
</dbReference>
<dbReference type="Gene3D" id="3.90.1640.30">
    <property type="match status" value="1"/>
</dbReference>
<dbReference type="RefSeq" id="WP_149122549.1">
    <property type="nucleotide sequence ID" value="NZ_VTFL01000001.1"/>
</dbReference>
<reference evidence="7" key="1">
    <citation type="journal article" date="2020" name="mSystems">
        <title>Genome- and Community-Level Interaction Insights into Carbon Utilization and Element Cycling Functions of Hydrothermarchaeota in Hydrothermal Sediment.</title>
        <authorList>
            <person name="Zhou Z."/>
            <person name="Liu Y."/>
            <person name="Xu W."/>
            <person name="Pan J."/>
            <person name="Luo Z.H."/>
            <person name="Li M."/>
        </authorList>
    </citation>
    <scope>NUCLEOTIDE SEQUENCE [LARGE SCALE GENOMIC DNA]</scope>
    <source>
        <strain evidence="7">SpSt-70</strain>
    </source>
</reference>
<keyword evidence="3" id="KW-0378">Hydrolase</keyword>
<dbReference type="GO" id="GO:0006281">
    <property type="term" value="P:DNA repair"/>
    <property type="evidence" value="ECO:0007669"/>
    <property type="project" value="InterPro"/>
</dbReference>
<dbReference type="InterPro" id="IPR001667">
    <property type="entry name" value="DDH_dom"/>
</dbReference>
<dbReference type="EMBL" id="DTDV01000007">
    <property type="protein sequence ID" value="HGK23281.1"/>
    <property type="molecule type" value="Genomic_DNA"/>
</dbReference>
<sequence length="824" mass="96211">MRRWILLFEENKGQEEVFAKEIGVSPLLARLLLNRGIRDSLQAKRFLNPKIEDLYDPFLYFPDLEKAMNFLVKLRGSRRKVLIFGDYDVDGITATTIMYRVLSNWGWDVSFYIPHRLEEGYGLKEKSIKKALSQNDFVGLLITVDCGIKSRKEIEYLRKNGVEVIVTDHHIPEGENIPEALLVFNPYLNNYPYPYMAGVGVAFKFLKALGDFIGKDIYKEKGILELVTLGTLGDLMELKDENRILVKFGLEKFLNPDLVGIKTLIRKVGLDKNTIINTKDVIFNITPRINSIGRFKEVEEAIRLLLTDNVEEAEILCEKLDEFNRKRREEVERVYEIAKEMLREEEIENNKVVFLYNPLWGRDAGGVMGIVASMLVEEYNVPFFLGRKEGDFVIFSGRGVEEVNLFDFISNLSNHLVNFGGHRGAVGFSLFEKDYEVFKINAIKLANELWKEVDFTPKVKIDAEISLDKIKSENIGKFLSELDLLPPFGPGNEEPRFKISSTVIAYFEKMGNGGRYKIKIGDISGKVLSTPIFSIGIEEDAFKESSQALDIILRIEKEGYQGREYFNFYLEEWREAEKVIKETKREKTKAILYFLENESEKDFLIDEVKKRGKEYIIVSPRWNKFYWNEEIISPWELKTKLLEKDKIVIWDDAEWFLDEKFSTEFLKLVKTINNPIIFLSNLKKEDRRLSLSDLLGIKNLRIPKRSFNPAFVDARFSKSREKDLQFFEGKDVYFYPDKMPLRIYKYLIFLKPPLMKVEFLKWSKFGQNIILLFGKEDFVYSYKKVQEIAMDLLKEERNFFITQAHNFLLFLQKAKPSEIYSLLV</sequence>
<organism evidence="7">
    <name type="scientific">Dictyoglomus thermophilum</name>
    <dbReference type="NCBI Taxonomy" id="14"/>
    <lineage>
        <taxon>Bacteria</taxon>
        <taxon>Pseudomonadati</taxon>
        <taxon>Dictyoglomota</taxon>
        <taxon>Dictyoglomia</taxon>
        <taxon>Dictyoglomales</taxon>
        <taxon>Dictyoglomaceae</taxon>
        <taxon>Dictyoglomus</taxon>
    </lineage>
</organism>
<comment type="similarity">
    <text evidence="1">Belongs to the RecJ family.</text>
</comment>
<dbReference type="PANTHER" id="PTHR30255">
    <property type="entry name" value="SINGLE-STRANDED-DNA-SPECIFIC EXONUCLEASE RECJ"/>
    <property type="match status" value="1"/>
</dbReference>
<evidence type="ECO:0000259" key="6">
    <source>
        <dbReference type="Pfam" id="PF17768"/>
    </source>
</evidence>
<feature type="domain" description="DDH" evidence="5">
    <location>
        <begin position="80"/>
        <end position="231"/>
    </location>
</feature>
<feature type="domain" description="RecJ OB" evidence="6">
    <location>
        <begin position="461"/>
        <end position="571"/>
    </location>
</feature>
<gene>
    <name evidence="7" type="primary">recJ</name>
    <name evidence="7" type="ORF">ENU78_02350</name>
</gene>